<sequence>MVGPRTAKVYPLYDGVKPVDFHFLENYHYRQFEEPDEVPYEDEEVWWPNIIVRLSEVYRTLVQIDLRGEDGVREFFGFFARPYVRMQEYWILIDEKAFDMPLDKGVEGEQDDVDHMYWSYPDDTLRDKLRRGYEDCVSYDTLKRTPDDIVPVDNVEELNVLQKYRLRIVATYLRAWGDRVPVKPRLVKYDVSDEPYSATPPLVVDVVNELDRREPHDRMGLRTIPAVELR</sequence>
<evidence type="ECO:0000313" key="1">
    <source>
        <dbReference type="EMBL" id="KAK6948099.1"/>
    </source>
</evidence>
<organism evidence="1 2">
    <name type="scientific">Daldinia eschscholtzii</name>
    <dbReference type="NCBI Taxonomy" id="292717"/>
    <lineage>
        <taxon>Eukaryota</taxon>
        <taxon>Fungi</taxon>
        <taxon>Dikarya</taxon>
        <taxon>Ascomycota</taxon>
        <taxon>Pezizomycotina</taxon>
        <taxon>Sordariomycetes</taxon>
        <taxon>Xylariomycetidae</taxon>
        <taxon>Xylariales</taxon>
        <taxon>Hypoxylaceae</taxon>
        <taxon>Daldinia</taxon>
    </lineage>
</organism>
<comment type="caution">
    <text evidence="1">The sequence shown here is derived from an EMBL/GenBank/DDBJ whole genome shotgun (WGS) entry which is preliminary data.</text>
</comment>
<name>A0AAX6M6G6_9PEZI</name>
<dbReference type="AlphaFoldDB" id="A0AAX6M6G6"/>
<reference evidence="1 2" key="1">
    <citation type="journal article" date="2024" name="Front Chem Biol">
        <title>Unveiling the potential of Daldinia eschscholtzii MFLUCC 19-0629 through bioactivity and bioinformatics studies for enhanced sustainable agriculture production.</title>
        <authorList>
            <person name="Brooks S."/>
            <person name="Weaver J.A."/>
            <person name="Klomchit A."/>
            <person name="Alharthi S.A."/>
            <person name="Onlamun T."/>
            <person name="Nurani R."/>
            <person name="Vong T.K."/>
            <person name="Alberti F."/>
            <person name="Greco C."/>
        </authorList>
    </citation>
    <scope>NUCLEOTIDE SEQUENCE [LARGE SCALE GENOMIC DNA]</scope>
    <source>
        <strain evidence="1">MFLUCC 19-0629</strain>
    </source>
</reference>
<evidence type="ECO:0000313" key="2">
    <source>
        <dbReference type="Proteomes" id="UP001369815"/>
    </source>
</evidence>
<dbReference type="Proteomes" id="UP001369815">
    <property type="component" value="Unassembled WGS sequence"/>
</dbReference>
<proteinExistence type="predicted"/>
<protein>
    <submittedName>
        <fullName evidence="1">Uncharacterized protein</fullName>
    </submittedName>
</protein>
<accession>A0AAX6M6G6</accession>
<dbReference type="EMBL" id="JBANMG010000010">
    <property type="protein sequence ID" value="KAK6948099.1"/>
    <property type="molecule type" value="Genomic_DNA"/>
</dbReference>
<gene>
    <name evidence="1" type="ORF">Daesc_009863</name>
</gene>
<keyword evidence="2" id="KW-1185">Reference proteome</keyword>